<reference evidence="3 4" key="1">
    <citation type="submission" date="2019-07" db="EMBL/GenBank/DDBJ databases">
        <title>The draft genome sequence of Aquimarina algiphila M91.</title>
        <authorList>
            <person name="Meng X."/>
        </authorList>
    </citation>
    <scope>NUCLEOTIDE SEQUENCE [LARGE SCALE GENOMIC DNA]</scope>
    <source>
        <strain evidence="3 4">M91</strain>
    </source>
</reference>
<dbReference type="InterPro" id="IPR050300">
    <property type="entry name" value="GDXG_lipolytic_enzyme"/>
</dbReference>
<evidence type="ECO:0000256" key="1">
    <source>
        <dbReference type="ARBA" id="ARBA00022801"/>
    </source>
</evidence>
<proteinExistence type="predicted"/>
<dbReference type="Gene3D" id="3.40.50.1820">
    <property type="entry name" value="alpha/beta hydrolase"/>
    <property type="match status" value="1"/>
</dbReference>
<dbReference type="PANTHER" id="PTHR48081:SF8">
    <property type="entry name" value="ALPHA_BETA HYDROLASE FOLD-3 DOMAIN-CONTAINING PROTEIN-RELATED"/>
    <property type="match status" value="1"/>
</dbReference>
<dbReference type="EMBL" id="VLNR01000107">
    <property type="protein sequence ID" value="TSE03507.1"/>
    <property type="molecule type" value="Genomic_DNA"/>
</dbReference>
<feature type="domain" description="Alpha/beta hydrolase fold-3" evidence="2">
    <location>
        <begin position="73"/>
        <end position="272"/>
    </location>
</feature>
<sequence length="299" mass="33264">MSLGYSLVKLVLKLKGEKKTWSQDPIDYIKKRKQDVHVPNRRLFLGSSYETKEHLQSKITYITPKNIKTDILLMYCHGGAFVYGPTQENWKALAKIAKETEARACMIDYPKAPEHTIDVITDNVYQAYIEATKVYNASKIILLGDSAGGSLILTLAQRLQREQKNTPNCLIPISPLVDASVTNAKIPEVDVKDIILSLKGVRSANTMCAGSLSLKDPLISPLYGECSNLPPIHLFMATDDILTPDQELFVEKVKQNKGEIDVIVGKGMPHVWPILPIMPEAKVGLQKIITIINSVINDK</sequence>
<dbReference type="RefSeq" id="WP_143918957.1">
    <property type="nucleotide sequence ID" value="NZ_CANMIK010000102.1"/>
</dbReference>
<protein>
    <submittedName>
        <fullName evidence="3">Alpha/beta hydrolase</fullName>
    </submittedName>
</protein>
<dbReference type="InterPro" id="IPR029058">
    <property type="entry name" value="AB_hydrolase_fold"/>
</dbReference>
<gene>
    <name evidence="3" type="ORF">FOF46_29060</name>
</gene>
<evidence type="ECO:0000259" key="2">
    <source>
        <dbReference type="Pfam" id="PF07859"/>
    </source>
</evidence>
<dbReference type="GO" id="GO:0016787">
    <property type="term" value="F:hydrolase activity"/>
    <property type="evidence" value="ECO:0007669"/>
    <property type="project" value="UniProtKB-KW"/>
</dbReference>
<organism evidence="3 4">
    <name type="scientific">Aquimarina algiphila</name>
    <dbReference type="NCBI Taxonomy" id="2047982"/>
    <lineage>
        <taxon>Bacteria</taxon>
        <taxon>Pseudomonadati</taxon>
        <taxon>Bacteroidota</taxon>
        <taxon>Flavobacteriia</taxon>
        <taxon>Flavobacteriales</taxon>
        <taxon>Flavobacteriaceae</taxon>
        <taxon>Aquimarina</taxon>
    </lineage>
</organism>
<accession>A0A554VAY8</accession>
<name>A0A554VAY8_9FLAO</name>
<evidence type="ECO:0000313" key="4">
    <source>
        <dbReference type="Proteomes" id="UP000318833"/>
    </source>
</evidence>
<dbReference type="InterPro" id="IPR013094">
    <property type="entry name" value="AB_hydrolase_3"/>
</dbReference>
<dbReference type="Pfam" id="PF07859">
    <property type="entry name" value="Abhydrolase_3"/>
    <property type="match status" value="1"/>
</dbReference>
<dbReference type="OrthoDB" id="9815425at2"/>
<comment type="caution">
    <text evidence="3">The sequence shown here is derived from an EMBL/GenBank/DDBJ whole genome shotgun (WGS) entry which is preliminary data.</text>
</comment>
<keyword evidence="4" id="KW-1185">Reference proteome</keyword>
<evidence type="ECO:0000313" key="3">
    <source>
        <dbReference type="EMBL" id="TSE03507.1"/>
    </source>
</evidence>
<dbReference type="PANTHER" id="PTHR48081">
    <property type="entry name" value="AB HYDROLASE SUPERFAMILY PROTEIN C4A8.06C"/>
    <property type="match status" value="1"/>
</dbReference>
<dbReference type="Proteomes" id="UP000318833">
    <property type="component" value="Unassembled WGS sequence"/>
</dbReference>
<dbReference type="AlphaFoldDB" id="A0A554VAY8"/>
<dbReference type="SUPFAM" id="SSF53474">
    <property type="entry name" value="alpha/beta-Hydrolases"/>
    <property type="match status" value="1"/>
</dbReference>
<keyword evidence="1 3" id="KW-0378">Hydrolase</keyword>